<protein>
    <submittedName>
        <fullName evidence="1">Uncharacterized protein</fullName>
    </submittedName>
</protein>
<comment type="caution">
    <text evidence="1">The sequence shown here is derived from an EMBL/GenBank/DDBJ whole genome shotgun (WGS) entry which is preliminary data.</text>
</comment>
<evidence type="ECO:0000313" key="2">
    <source>
        <dbReference type="Proteomes" id="UP000736787"/>
    </source>
</evidence>
<organism evidence="1 2">
    <name type="scientific">Phytophthora cactorum</name>
    <dbReference type="NCBI Taxonomy" id="29920"/>
    <lineage>
        <taxon>Eukaryota</taxon>
        <taxon>Sar</taxon>
        <taxon>Stramenopiles</taxon>
        <taxon>Oomycota</taxon>
        <taxon>Peronosporomycetes</taxon>
        <taxon>Peronosporales</taxon>
        <taxon>Peronosporaceae</taxon>
        <taxon>Phytophthora</taxon>
    </lineage>
</organism>
<dbReference type="Proteomes" id="UP000736787">
    <property type="component" value="Unassembled WGS sequence"/>
</dbReference>
<proteinExistence type="predicted"/>
<dbReference type="EMBL" id="RCMK01000795">
    <property type="protein sequence ID" value="KAG2912102.1"/>
    <property type="molecule type" value="Genomic_DNA"/>
</dbReference>
<evidence type="ECO:0000313" key="1">
    <source>
        <dbReference type="EMBL" id="KAG2912102.1"/>
    </source>
</evidence>
<accession>A0A8T1BZZ8</accession>
<name>A0A8T1BZZ8_9STRA</name>
<dbReference type="AlphaFoldDB" id="A0A8T1BZZ8"/>
<gene>
    <name evidence="1" type="ORF">PC117_g18976</name>
</gene>
<reference evidence="1" key="1">
    <citation type="submission" date="2018-10" db="EMBL/GenBank/DDBJ databases">
        <title>Effector identification in a new, highly contiguous assembly of the strawberry crown rot pathogen Phytophthora cactorum.</title>
        <authorList>
            <person name="Armitage A.D."/>
            <person name="Nellist C.F."/>
            <person name="Bates H."/>
            <person name="Vickerstaff R.J."/>
            <person name="Harrison R.J."/>
        </authorList>
    </citation>
    <scope>NUCLEOTIDE SEQUENCE</scope>
    <source>
        <strain evidence="1">4040</strain>
    </source>
</reference>
<sequence length="187" mass="21360">MTERHRSAEGLQETLRDVAVPVGKTTSWKRCVFDESGRRDKPDNVGPAKAQRYLKTDWEPFRSNPDFDLLVEYKDNAFRPELPEGLPVKRDVEHRIDVKDANIAMYRQQWRQSPEARHVLSADEVEESNDVPSEDIIGESLALLKAEALPVIAVYQTRTTKTVTSRLKRMQEAEISADAPASRKLFP</sequence>